<name>A0A381UP53_9ZZZZ</name>
<proteinExistence type="inferred from homology"/>
<evidence type="ECO:0000313" key="13">
    <source>
        <dbReference type="EMBL" id="SVA28593.1"/>
    </source>
</evidence>
<comment type="catalytic activity">
    <reaction evidence="10">
        <text>N(6)-[(R)-dihydrolipoyl]-L-lysyl-[protein] + NAD(+) = N(6)-[(R)-lipoyl]-L-lysyl-[protein] + NADH + H(+)</text>
        <dbReference type="Rhea" id="RHEA:15045"/>
        <dbReference type="Rhea" id="RHEA-COMP:10474"/>
        <dbReference type="Rhea" id="RHEA-COMP:10475"/>
        <dbReference type="ChEBI" id="CHEBI:15378"/>
        <dbReference type="ChEBI" id="CHEBI:57540"/>
        <dbReference type="ChEBI" id="CHEBI:57945"/>
        <dbReference type="ChEBI" id="CHEBI:83099"/>
        <dbReference type="ChEBI" id="CHEBI:83100"/>
        <dbReference type="EC" id="1.8.1.4"/>
    </reaction>
</comment>
<gene>
    <name evidence="13" type="ORF">METZ01_LOCUS81447</name>
</gene>
<dbReference type="PANTHER" id="PTHR22912:SF160">
    <property type="entry name" value="DIHYDROLIPOYL DEHYDROGENASE"/>
    <property type="match status" value="1"/>
</dbReference>
<dbReference type="AlphaFoldDB" id="A0A381UP53"/>
<evidence type="ECO:0000259" key="12">
    <source>
        <dbReference type="Pfam" id="PF07992"/>
    </source>
</evidence>
<evidence type="ECO:0000259" key="11">
    <source>
        <dbReference type="Pfam" id="PF02852"/>
    </source>
</evidence>
<sequence length="477" mass="50782">MEAKKFAQVVVIGAGPGGYAAAFRAADLGKKVLLIDRDPTLGGVCLNRGCIPSKALLHIAKVIHDASSLAALGVTFGDPQIDIEAIRNYKNVIVTKMNDGIAQMARARQVETMQGSASFQSDSEIRVTRGSDTVKVTFDNCIIAGGSSSAMLPGIPVDDPGVLTSRTALDIADIPQTLLVIGGGIIGLELGQVYAALGTQVSVVEFLPHLIPGADRDLVKPLEYRLKKQFQEIRVSSKVTEVKRKKQGRLQVTIESDLDSHQETYDKILVAVGRKPNTELLNLEKTTVTMDQQGFITADAYQRTSVPNIFAIGDIIGNPMLAHKATHEGKVAAEVICGLPAVFDARAIPSVIYTHPEVAWSGLTEMEAQEQGIAYEKGEFPWAASGRGQAVGAIQGKTKILFNPNTKKTLGIGMVGPGAGDMISEGTLAIELGADAEDISLTVHPHPTLSETLAFSAEVFEGTVTDLYLPGKEKGFK</sequence>
<evidence type="ECO:0000256" key="7">
    <source>
        <dbReference type="ARBA" id="ARBA00023027"/>
    </source>
</evidence>
<dbReference type="PIRSF" id="PIRSF000350">
    <property type="entry name" value="Mercury_reductase_MerA"/>
    <property type="match status" value="1"/>
</dbReference>
<dbReference type="GO" id="GO:0006103">
    <property type="term" value="P:2-oxoglutarate metabolic process"/>
    <property type="evidence" value="ECO:0007669"/>
    <property type="project" value="TreeGrafter"/>
</dbReference>
<keyword evidence="6" id="KW-0560">Oxidoreductase</keyword>
<feature type="domain" description="Pyridine nucleotide-disulphide oxidoreductase dimerisation" evidence="11">
    <location>
        <begin position="348"/>
        <end position="453"/>
    </location>
</feature>
<dbReference type="Pfam" id="PF07992">
    <property type="entry name" value="Pyr_redox_2"/>
    <property type="match status" value="1"/>
</dbReference>
<dbReference type="EC" id="1.8.1.4" evidence="3"/>
<dbReference type="GO" id="GO:0004148">
    <property type="term" value="F:dihydrolipoyl dehydrogenase (NADH) activity"/>
    <property type="evidence" value="ECO:0007669"/>
    <property type="project" value="UniProtKB-EC"/>
</dbReference>
<comment type="cofactor">
    <cofactor evidence="1">
        <name>FAD</name>
        <dbReference type="ChEBI" id="CHEBI:57692"/>
    </cofactor>
</comment>
<keyword evidence="7" id="KW-0520">NAD</keyword>
<evidence type="ECO:0000256" key="3">
    <source>
        <dbReference type="ARBA" id="ARBA00012608"/>
    </source>
</evidence>
<dbReference type="Pfam" id="PF02852">
    <property type="entry name" value="Pyr_redox_dim"/>
    <property type="match status" value="1"/>
</dbReference>
<keyword evidence="9" id="KW-0676">Redox-active center</keyword>
<dbReference type="InterPro" id="IPR006258">
    <property type="entry name" value="Lipoamide_DH"/>
</dbReference>
<protein>
    <recommendedName>
        <fullName evidence="3">dihydrolipoyl dehydrogenase</fullName>
        <ecNumber evidence="3">1.8.1.4</ecNumber>
    </recommendedName>
</protein>
<feature type="domain" description="FAD/NAD(P)-binding" evidence="12">
    <location>
        <begin position="8"/>
        <end position="329"/>
    </location>
</feature>
<dbReference type="InterPro" id="IPR023753">
    <property type="entry name" value="FAD/NAD-binding_dom"/>
</dbReference>
<dbReference type="InterPro" id="IPR001100">
    <property type="entry name" value="Pyr_nuc-diS_OxRdtase"/>
</dbReference>
<comment type="similarity">
    <text evidence="2">Belongs to the class-I pyridine nucleotide-disulfide oxidoreductase family.</text>
</comment>
<reference evidence="13" key="1">
    <citation type="submission" date="2018-05" db="EMBL/GenBank/DDBJ databases">
        <authorList>
            <person name="Lanie J.A."/>
            <person name="Ng W.-L."/>
            <person name="Kazmierczak K.M."/>
            <person name="Andrzejewski T.M."/>
            <person name="Davidsen T.M."/>
            <person name="Wayne K.J."/>
            <person name="Tettelin H."/>
            <person name="Glass J.I."/>
            <person name="Rusch D."/>
            <person name="Podicherti R."/>
            <person name="Tsui H.-C.T."/>
            <person name="Winkler M.E."/>
        </authorList>
    </citation>
    <scope>NUCLEOTIDE SEQUENCE</scope>
</reference>
<keyword evidence="4" id="KW-0285">Flavoprotein</keyword>
<dbReference type="FunFam" id="3.30.390.30:FF:000001">
    <property type="entry name" value="Dihydrolipoyl dehydrogenase"/>
    <property type="match status" value="1"/>
</dbReference>
<evidence type="ECO:0000256" key="10">
    <source>
        <dbReference type="ARBA" id="ARBA00049187"/>
    </source>
</evidence>
<evidence type="ECO:0000256" key="9">
    <source>
        <dbReference type="ARBA" id="ARBA00023284"/>
    </source>
</evidence>
<organism evidence="13">
    <name type="scientific">marine metagenome</name>
    <dbReference type="NCBI Taxonomy" id="408172"/>
    <lineage>
        <taxon>unclassified sequences</taxon>
        <taxon>metagenomes</taxon>
        <taxon>ecological metagenomes</taxon>
    </lineage>
</organism>
<dbReference type="NCBIfam" id="TIGR01350">
    <property type="entry name" value="lipoamide_DH"/>
    <property type="match status" value="1"/>
</dbReference>
<dbReference type="EMBL" id="UINC01006611">
    <property type="protein sequence ID" value="SVA28593.1"/>
    <property type="molecule type" value="Genomic_DNA"/>
</dbReference>
<dbReference type="InterPro" id="IPR004099">
    <property type="entry name" value="Pyr_nucl-diS_OxRdtase_dimer"/>
</dbReference>
<dbReference type="PROSITE" id="PS00076">
    <property type="entry name" value="PYRIDINE_REDOX_1"/>
    <property type="match status" value="1"/>
</dbReference>
<dbReference type="SUPFAM" id="SSF55424">
    <property type="entry name" value="FAD/NAD-linked reductases, dimerisation (C-terminal) domain"/>
    <property type="match status" value="1"/>
</dbReference>
<dbReference type="PRINTS" id="PR00411">
    <property type="entry name" value="PNDRDTASEI"/>
</dbReference>
<dbReference type="GO" id="GO:0050660">
    <property type="term" value="F:flavin adenine dinucleotide binding"/>
    <property type="evidence" value="ECO:0007669"/>
    <property type="project" value="InterPro"/>
</dbReference>
<accession>A0A381UP53</accession>
<keyword evidence="5" id="KW-0274">FAD</keyword>
<evidence type="ECO:0000256" key="8">
    <source>
        <dbReference type="ARBA" id="ARBA00023157"/>
    </source>
</evidence>
<dbReference type="InterPro" id="IPR016156">
    <property type="entry name" value="FAD/NAD-linked_Rdtase_dimer_sf"/>
</dbReference>
<evidence type="ECO:0000256" key="4">
    <source>
        <dbReference type="ARBA" id="ARBA00022630"/>
    </source>
</evidence>
<dbReference type="PRINTS" id="PR00368">
    <property type="entry name" value="FADPNR"/>
</dbReference>
<dbReference type="Gene3D" id="3.30.390.30">
    <property type="match status" value="1"/>
</dbReference>
<dbReference type="InterPro" id="IPR036188">
    <property type="entry name" value="FAD/NAD-bd_sf"/>
</dbReference>
<dbReference type="InterPro" id="IPR050151">
    <property type="entry name" value="Class-I_Pyr_Nuc-Dis_Oxidored"/>
</dbReference>
<dbReference type="SUPFAM" id="SSF51905">
    <property type="entry name" value="FAD/NAD(P)-binding domain"/>
    <property type="match status" value="1"/>
</dbReference>
<evidence type="ECO:0000256" key="1">
    <source>
        <dbReference type="ARBA" id="ARBA00001974"/>
    </source>
</evidence>
<dbReference type="InterPro" id="IPR012999">
    <property type="entry name" value="Pyr_OxRdtase_I_AS"/>
</dbReference>
<evidence type="ECO:0000256" key="5">
    <source>
        <dbReference type="ARBA" id="ARBA00022827"/>
    </source>
</evidence>
<dbReference type="Gene3D" id="3.50.50.60">
    <property type="entry name" value="FAD/NAD(P)-binding domain"/>
    <property type="match status" value="2"/>
</dbReference>
<dbReference type="PANTHER" id="PTHR22912">
    <property type="entry name" value="DISULFIDE OXIDOREDUCTASE"/>
    <property type="match status" value="1"/>
</dbReference>
<keyword evidence="8" id="KW-1015">Disulfide bond</keyword>
<evidence type="ECO:0000256" key="2">
    <source>
        <dbReference type="ARBA" id="ARBA00007532"/>
    </source>
</evidence>
<evidence type="ECO:0000256" key="6">
    <source>
        <dbReference type="ARBA" id="ARBA00023002"/>
    </source>
</evidence>